<sequence length="64" mass="7639">MERNNDKKDNSFIEKNILTFEQKKEEEKEELLNKLIVRIIVSITLKEYYETCDKISKIQSTGTK</sequence>
<organism evidence="1 2">
    <name type="scientific">Chryseobacterium limigenitum</name>
    <dbReference type="NCBI Taxonomy" id="1612149"/>
    <lineage>
        <taxon>Bacteria</taxon>
        <taxon>Pseudomonadati</taxon>
        <taxon>Bacteroidota</taxon>
        <taxon>Flavobacteriia</taxon>
        <taxon>Flavobacteriales</taxon>
        <taxon>Weeksellaceae</taxon>
        <taxon>Chryseobacterium group</taxon>
        <taxon>Chryseobacterium</taxon>
    </lineage>
</organism>
<dbReference type="EMBL" id="FPKW01000004">
    <property type="protein sequence ID" value="SFZ92948.1"/>
    <property type="molecule type" value="Genomic_DNA"/>
</dbReference>
<proteinExistence type="predicted"/>
<protein>
    <submittedName>
        <fullName evidence="1">Uncharacterized protein</fullName>
    </submittedName>
</protein>
<name>A0A1K2IKJ9_9FLAO</name>
<dbReference type="RefSeq" id="WP_139255430.1">
    <property type="nucleotide sequence ID" value="NZ_FPKW01000004.1"/>
</dbReference>
<reference evidence="2" key="1">
    <citation type="submission" date="2016-10" db="EMBL/GenBank/DDBJ databases">
        <authorList>
            <person name="Varghese N."/>
            <person name="Submissions S."/>
        </authorList>
    </citation>
    <scope>NUCLEOTIDE SEQUENCE [LARGE SCALE GENOMIC DNA]</scope>
    <source>
        <strain evidence="2">SUR2</strain>
    </source>
</reference>
<dbReference type="Proteomes" id="UP000182034">
    <property type="component" value="Unassembled WGS sequence"/>
</dbReference>
<gene>
    <name evidence="1" type="ORF">SAMN05216324_10459</name>
</gene>
<dbReference type="AlphaFoldDB" id="A0A1K2IKJ9"/>
<evidence type="ECO:0000313" key="1">
    <source>
        <dbReference type="EMBL" id="SFZ92948.1"/>
    </source>
</evidence>
<evidence type="ECO:0000313" key="2">
    <source>
        <dbReference type="Proteomes" id="UP000182034"/>
    </source>
</evidence>
<accession>A0A1K2IKJ9</accession>
<keyword evidence="2" id="KW-1185">Reference proteome</keyword>